<gene>
    <name evidence="2" type="ORF">DSM19430T_24180</name>
</gene>
<dbReference type="Proteomes" id="UP000503820">
    <property type="component" value="Unassembled WGS sequence"/>
</dbReference>
<protein>
    <recommendedName>
        <fullName evidence="1">Peptidase M15A C-terminal domain-containing protein</fullName>
    </recommendedName>
</protein>
<dbReference type="RefSeq" id="WP_174410373.1">
    <property type="nucleotide sequence ID" value="NZ_BLVP01000009.1"/>
</dbReference>
<accession>A0A7J0BXL1</accession>
<feature type="domain" description="Peptidase M15A C-terminal" evidence="1">
    <location>
        <begin position="7"/>
        <end position="122"/>
    </location>
</feature>
<keyword evidence="3" id="KW-1185">Reference proteome</keyword>
<sequence>MILLSPNFTLDEFTRSQTAERTGKPIVVELDSPVFINLQYLCMTLLQPIRTALGAVVISSGFRPDWLNRMVGGSPRSDHLTGLAADIIVPGRTPMEVAQAINAMNLGYKQLINEFGRWVHISSPGPGVAPRRQNLTIWNDGRGTRTTEGLHAVADLQARVTA</sequence>
<dbReference type="InterPro" id="IPR013230">
    <property type="entry name" value="Peptidase_M15A_C"/>
</dbReference>
<organism evidence="2 3">
    <name type="scientific">Desulfovibrio psychrotolerans</name>
    <dbReference type="NCBI Taxonomy" id="415242"/>
    <lineage>
        <taxon>Bacteria</taxon>
        <taxon>Pseudomonadati</taxon>
        <taxon>Thermodesulfobacteriota</taxon>
        <taxon>Desulfovibrionia</taxon>
        <taxon>Desulfovibrionales</taxon>
        <taxon>Desulfovibrionaceae</taxon>
        <taxon>Desulfovibrio</taxon>
    </lineage>
</organism>
<evidence type="ECO:0000259" key="1">
    <source>
        <dbReference type="Pfam" id="PF08291"/>
    </source>
</evidence>
<proteinExistence type="predicted"/>
<name>A0A7J0BXL1_9BACT</name>
<dbReference type="SUPFAM" id="SSF55166">
    <property type="entry name" value="Hedgehog/DD-peptidase"/>
    <property type="match status" value="1"/>
</dbReference>
<dbReference type="Gene3D" id="3.30.1380.10">
    <property type="match status" value="1"/>
</dbReference>
<comment type="caution">
    <text evidence="2">The sequence shown here is derived from an EMBL/GenBank/DDBJ whole genome shotgun (WGS) entry which is preliminary data.</text>
</comment>
<dbReference type="AlphaFoldDB" id="A0A7J0BXL1"/>
<reference evidence="2 3" key="1">
    <citation type="submission" date="2020-05" db="EMBL/GenBank/DDBJ databases">
        <title>Draft genome sequence of Desulfovibrio psychrotolerans JS1T.</title>
        <authorList>
            <person name="Ueno A."/>
            <person name="Tamazawa S."/>
            <person name="Tamamura S."/>
            <person name="Murakami T."/>
            <person name="Kiyama T."/>
            <person name="Inomata H."/>
            <person name="Amano Y."/>
            <person name="Miyakawa K."/>
            <person name="Tamaki H."/>
            <person name="Naganuma T."/>
            <person name="Kaneko K."/>
        </authorList>
    </citation>
    <scope>NUCLEOTIDE SEQUENCE [LARGE SCALE GENOMIC DNA]</scope>
    <source>
        <strain evidence="2 3">JS1</strain>
    </source>
</reference>
<dbReference type="EMBL" id="BLVP01000009">
    <property type="protein sequence ID" value="GFM37734.1"/>
    <property type="molecule type" value="Genomic_DNA"/>
</dbReference>
<dbReference type="InterPro" id="IPR009045">
    <property type="entry name" value="Zn_M74/Hedgehog-like"/>
</dbReference>
<evidence type="ECO:0000313" key="2">
    <source>
        <dbReference type="EMBL" id="GFM37734.1"/>
    </source>
</evidence>
<evidence type="ECO:0000313" key="3">
    <source>
        <dbReference type="Proteomes" id="UP000503820"/>
    </source>
</evidence>
<dbReference type="Pfam" id="PF08291">
    <property type="entry name" value="Peptidase_M15_3"/>
    <property type="match status" value="1"/>
</dbReference>